<keyword evidence="2" id="KW-0808">Transferase</keyword>
<dbReference type="CDD" id="cd02440">
    <property type="entry name" value="AdoMet_MTases"/>
    <property type="match status" value="1"/>
</dbReference>
<name>A0A9Q9EP53_9PEZI</name>
<dbReference type="GO" id="GO:0032259">
    <property type="term" value="P:methylation"/>
    <property type="evidence" value="ECO:0007669"/>
    <property type="project" value="UniProtKB-KW"/>
</dbReference>
<evidence type="ECO:0000259" key="1">
    <source>
        <dbReference type="Pfam" id="PF08241"/>
    </source>
</evidence>
<keyword evidence="3" id="KW-1185">Reference proteome</keyword>
<dbReference type="InterPro" id="IPR013216">
    <property type="entry name" value="Methyltransf_11"/>
</dbReference>
<dbReference type="GO" id="GO:0008757">
    <property type="term" value="F:S-adenosylmethionine-dependent methyltransferase activity"/>
    <property type="evidence" value="ECO:0007669"/>
    <property type="project" value="InterPro"/>
</dbReference>
<dbReference type="SUPFAM" id="SSF53335">
    <property type="entry name" value="S-adenosyl-L-methionine-dependent methyltransferases"/>
    <property type="match status" value="1"/>
</dbReference>
<dbReference type="Gene3D" id="3.40.50.150">
    <property type="entry name" value="Vaccinia Virus protein VP39"/>
    <property type="match status" value="1"/>
</dbReference>
<reference evidence="2" key="1">
    <citation type="submission" date="2022-06" db="EMBL/GenBank/DDBJ databases">
        <title>Complete genome sequences of two strains of the flax pathogen Septoria linicola.</title>
        <authorList>
            <person name="Lapalu N."/>
            <person name="Simon A."/>
            <person name="Demenou B."/>
            <person name="Paumier D."/>
            <person name="Guillot M.-P."/>
            <person name="Gout L."/>
            <person name="Valade R."/>
        </authorList>
    </citation>
    <scope>NUCLEOTIDE SEQUENCE</scope>
    <source>
        <strain evidence="2">SE15195</strain>
    </source>
</reference>
<gene>
    <name evidence="2" type="ORF">Slin15195_G110690</name>
</gene>
<dbReference type="Pfam" id="PF08241">
    <property type="entry name" value="Methyltransf_11"/>
    <property type="match status" value="1"/>
</dbReference>
<sequence length="279" mass="30763">MTSTTQPGQNQYVPGYKKQHIQNHAWRTAENSCAYLIPTLQAKVKAHPQLHALDVGAGPGTITASLAKYFPDGHIIATDLSPDVVAQAQANAAPNMSAQTASIYDLPFEKDSFDFVHAHQVLCHLDQPLTALKEMLRVCKTGGFVAIREADVRMSNVWPEREGLVETYKALMAVMKAAGGSDDLGARLVNMAMQAGVERGDIQASMGTWCYSTPEERQMFGNTFATRLREGNMRSVILDKKLGWTAEQLDSMADDWDKWIETEDGCTGFMHGEVIITKR</sequence>
<dbReference type="InterPro" id="IPR029063">
    <property type="entry name" value="SAM-dependent_MTases_sf"/>
</dbReference>
<accession>A0A9Q9EP53</accession>
<dbReference type="InterPro" id="IPR050508">
    <property type="entry name" value="Methyltransf_Superfamily"/>
</dbReference>
<dbReference type="Proteomes" id="UP001056384">
    <property type="component" value="Chromosome 10"/>
</dbReference>
<dbReference type="PANTHER" id="PTHR42912:SF93">
    <property type="entry name" value="N6-ADENOSINE-METHYLTRANSFERASE TMT1A"/>
    <property type="match status" value="1"/>
</dbReference>
<proteinExistence type="predicted"/>
<evidence type="ECO:0000313" key="3">
    <source>
        <dbReference type="Proteomes" id="UP001056384"/>
    </source>
</evidence>
<keyword evidence="2" id="KW-0489">Methyltransferase</keyword>
<protein>
    <submittedName>
        <fullName evidence="2">Methyltransferase type 11, S-adenosyl-L-methionine-dependent methyltransferase</fullName>
    </submittedName>
</protein>
<evidence type="ECO:0000313" key="2">
    <source>
        <dbReference type="EMBL" id="USW57750.1"/>
    </source>
</evidence>
<organism evidence="2 3">
    <name type="scientific">Septoria linicola</name>
    <dbReference type="NCBI Taxonomy" id="215465"/>
    <lineage>
        <taxon>Eukaryota</taxon>
        <taxon>Fungi</taxon>
        <taxon>Dikarya</taxon>
        <taxon>Ascomycota</taxon>
        <taxon>Pezizomycotina</taxon>
        <taxon>Dothideomycetes</taxon>
        <taxon>Dothideomycetidae</taxon>
        <taxon>Mycosphaerellales</taxon>
        <taxon>Mycosphaerellaceae</taxon>
        <taxon>Septoria</taxon>
    </lineage>
</organism>
<dbReference type="PANTHER" id="PTHR42912">
    <property type="entry name" value="METHYLTRANSFERASE"/>
    <property type="match status" value="1"/>
</dbReference>
<feature type="domain" description="Methyltransferase type 11" evidence="1">
    <location>
        <begin position="53"/>
        <end position="147"/>
    </location>
</feature>
<dbReference type="AlphaFoldDB" id="A0A9Q9EP53"/>
<dbReference type="EMBL" id="CP099427">
    <property type="protein sequence ID" value="USW57750.1"/>
    <property type="molecule type" value="Genomic_DNA"/>
</dbReference>